<feature type="domain" description="Membrane protein 6-pyruvoyl-tetrahydropterin synthase-related" evidence="2">
    <location>
        <begin position="75"/>
        <end position="393"/>
    </location>
</feature>
<dbReference type="Pfam" id="PF10131">
    <property type="entry name" value="PTPS_related"/>
    <property type="match status" value="1"/>
</dbReference>
<proteinExistence type="predicted"/>
<dbReference type="RefSeq" id="WP_150203797.1">
    <property type="nucleotide sequence ID" value="NZ_CP043939.1"/>
</dbReference>
<dbReference type="AlphaFoldDB" id="A0A5P1X3U2"/>
<evidence type="ECO:0000313" key="3">
    <source>
        <dbReference type="EMBL" id="QER67131.1"/>
    </source>
</evidence>
<keyword evidence="1" id="KW-0472">Membrane</keyword>
<name>A0A5P1X3U2_9LACO</name>
<reference evidence="3 4" key="1">
    <citation type="submission" date="2019-09" db="EMBL/GenBank/DDBJ databases">
        <title>Complete Genome Sequence of Lactobacillus nenjiangensis SH-Y15, isolated from sauerkraut.</title>
        <authorList>
            <person name="Yang H."/>
        </authorList>
    </citation>
    <scope>NUCLEOTIDE SEQUENCE [LARGE SCALE GENOMIC DNA]</scope>
    <source>
        <strain evidence="3 4">SH-Y15</strain>
    </source>
</reference>
<feature type="transmembrane region" description="Helical" evidence="1">
    <location>
        <begin position="307"/>
        <end position="327"/>
    </location>
</feature>
<keyword evidence="4" id="KW-1185">Reference proteome</keyword>
<feature type="transmembrane region" description="Helical" evidence="1">
    <location>
        <begin position="176"/>
        <end position="209"/>
    </location>
</feature>
<feature type="transmembrane region" description="Helical" evidence="1">
    <location>
        <begin position="221"/>
        <end position="240"/>
    </location>
</feature>
<evidence type="ECO:0000313" key="4">
    <source>
        <dbReference type="Proteomes" id="UP000325295"/>
    </source>
</evidence>
<protein>
    <recommendedName>
        <fullName evidence="2">Membrane protein 6-pyruvoyl-tetrahydropterin synthase-related domain-containing protein</fullName>
    </recommendedName>
</protein>
<sequence>MKLLKNGYIQLLIVSIFTSIIYVFSMYNRLSLMYGGGIGNDLLFHISRLDGLRAVWTNPINFVTFGGTGSGVNFFYPWLTYYPAIVIHFLIKNWVITMLVFFVLLTVLTFDIAYYYSGFILENKVQKYVFAVLYVFSTDRSITLFQRSAIGEVIAFAFLPMVIASFYKLITDDNKIYVLHLAVGMALIVYSHVLSVVICCFFLFLLFCLNLTKLINHKYRLYNLFKSIVFTLLLTTFFWGPLFEQGFFQKISRPYTPELFDGALSIKSFFLNIANNSFDPSLGIILFIGFVISCCAFRSMNLAIRQMFYLSLIGMFLSTQLFPWFALQNTPITIIQFPFRFLGITTVCVCFCIASLFKEPTKIPFLIACFLALCCVQITMTHNIKGNAVHLSNNQDYLLSTKSIKWQQDYYPKISTTSKNLSSIRNHIFYDRNGKKINVNSHSSATKEIFYLNTKSERYINTPFLYYKGVSASANGKKLEIRESNRGTVEVYFKEATSDEIIISSHYTLVAKVSIFISATTTLITFILFMKQRKSL</sequence>
<feature type="transmembrane region" description="Helical" evidence="1">
    <location>
        <begin position="7"/>
        <end position="27"/>
    </location>
</feature>
<feature type="transmembrane region" description="Helical" evidence="1">
    <location>
        <begin position="509"/>
        <end position="530"/>
    </location>
</feature>
<feature type="transmembrane region" description="Helical" evidence="1">
    <location>
        <begin position="281"/>
        <end position="300"/>
    </location>
</feature>
<feature type="transmembrane region" description="Helical" evidence="1">
    <location>
        <begin position="339"/>
        <end position="357"/>
    </location>
</feature>
<dbReference type="Proteomes" id="UP000325295">
    <property type="component" value="Chromosome"/>
</dbReference>
<dbReference type="InterPro" id="IPR018776">
    <property type="entry name" value="Membrane_prot_PTPS-rel_domain"/>
</dbReference>
<evidence type="ECO:0000259" key="2">
    <source>
        <dbReference type="Pfam" id="PF10131"/>
    </source>
</evidence>
<dbReference type="EMBL" id="CP043939">
    <property type="protein sequence ID" value="QER67131.1"/>
    <property type="molecule type" value="Genomic_DNA"/>
</dbReference>
<feature type="transmembrane region" description="Helical" evidence="1">
    <location>
        <begin position="98"/>
        <end position="116"/>
    </location>
</feature>
<dbReference type="OrthoDB" id="9784157at2"/>
<keyword evidence="1" id="KW-0812">Transmembrane</keyword>
<dbReference type="KEGG" id="lnn:F0161_04105"/>
<keyword evidence="1" id="KW-1133">Transmembrane helix</keyword>
<evidence type="ECO:0000256" key="1">
    <source>
        <dbReference type="SAM" id="Phobius"/>
    </source>
</evidence>
<organism evidence="3 4">
    <name type="scientific">Paucilactobacillus nenjiangensis</name>
    <dbReference type="NCBI Taxonomy" id="1296540"/>
    <lineage>
        <taxon>Bacteria</taxon>
        <taxon>Bacillati</taxon>
        <taxon>Bacillota</taxon>
        <taxon>Bacilli</taxon>
        <taxon>Lactobacillales</taxon>
        <taxon>Lactobacillaceae</taxon>
        <taxon>Paucilactobacillus</taxon>
    </lineage>
</organism>
<gene>
    <name evidence="3" type="ORF">F0161_04105</name>
</gene>
<feature type="transmembrane region" description="Helical" evidence="1">
    <location>
        <begin position="364"/>
        <end position="384"/>
    </location>
</feature>
<feature type="transmembrane region" description="Helical" evidence="1">
    <location>
        <begin position="153"/>
        <end position="170"/>
    </location>
</feature>
<accession>A0A5P1X3U2</accession>